<evidence type="ECO:0000313" key="2">
    <source>
        <dbReference type="Proteomes" id="UP000663881"/>
    </source>
</evidence>
<protein>
    <submittedName>
        <fullName evidence="1">Uncharacterized protein</fullName>
    </submittedName>
</protein>
<organism evidence="1 2">
    <name type="scientific">Adineta steineri</name>
    <dbReference type="NCBI Taxonomy" id="433720"/>
    <lineage>
        <taxon>Eukaryota</taxon>
        <taxon>Metazoa</taxon>
        <taxon>Spiralia</taxon>
        <taxon>Gnathifera</taxon>
        <taxon>Rotifera</taxon>
        <taxon>Eurotatoria</taxon>
        <taxon>Bdelloidea</taxon>
        <taxon>Adinetida</taxon>
        <taxon>Adinetidae</taxon>
        <taxon>Adineta</taxon>
    </lineage>
</organism>
<accession>A0A820RNA8</accession>
<name>A0A820RNA8_9BILA</name>
<gene>
    <name evidence="1" type="ORF">OKA104_LOCUS53457</name>
</gene>
<feature type="non-terminal residue" evidence="1">
    <location>
        <position position="125"/>
    </location>
</feature>
<comment type="caution">
    <text evidence="1">The sequence shown here is derived from an EMBL/GenBank/DDBJ whole genome shotgun (WGS) entry which is preliminary data.</text>
</comment>
<reference evidence="1" key="1">
    <citation type="submission" date="2021-02" db="EMBL/GenBank/DDBJ databases">
        <authorList>
            <person name="Nowell W R."/>
        </authorList>
    </citation>
    <scope>NUCLEOTIDE SEQUENCE</scope>
</reference>
<dbReference type="AlphaFoldDB" id="A0A820RNA8"/>
<proteinExistence type="predicted"/>
<dbReference type="Proteomes" id="UP000663881">
    <property type="component" value="Unassembled WGS sequence"/>
</dbReference>
<sequence length="125" mass="14311">MKETKTDEDETEQAGVELYRVNAILEVLEAFFSCENLNVIAQASVDCLQCLFCYLREPEPFTPMVNSPFGDSFDENDEEHNQIELVMPALNMIQKFTTIFVHCFVTSSNHVFATKKRTPQFESTS</sequence>
<dbReference type="EMBL" id="CAJOAY010033325">
    <property type="protein sequence ID" value="CAF4437961.1"/>
    <property type="molecule type" value="Genomic_DNA"/>
</dbReference>
<evidence type="ECO:0000313" key="1">
    <source>
        <dbReference type="EMBL" id="CAF4437961.1"/>
    </source>
</evidence>